<feature type="non-terminal residue" evidence="2">
    <location>
        <position position="1"/>
    </location>
</feature>
<accession>A0A382XTM8</accession>
<proteinExistence type="predicted"/>
<reference evidence="2" key="1">
    <citation type="submission" date="2018-05" db="EMBL/GenBank/DDBJ databases">
        <authorList>
            <person name="Lanie J.A."/>
            <person name="Ng W.-L."/>
            <person name="Kazmierczak K.M."/>
            <person name="Andrzejewski T.M."/>
            <person name="Davidsen T.M."/>
            <person name="Wayne K.J."/>
            <person name="Tettelin H."/>
            <person name="Glass J.I."/>
            <person name="Rusch D."/>
            <person name="Podicherti R."/>
            <person name="Tsui H.-C.T."/>
            <person name="Winkler M.E."/>
        </authorList>
    </citation>
    <scope>NUCLEOTIDE SEQUENCE</scope>
</reference>
<feature type="domain" description="FlgD/Vpr Ig-like" evidence="1">
    <location>
        <begin position="95"/>
        <end position="157"/>
    </location>
</feature>
<evidence type="ECO:0000259" key="1">
    <source>
        <dbReference type="Pfam" id="PF13860"/>
    </source>
</evidence>
<dbReference type="EMBL" id="UINC01170261">
    <property type="protein sequence ID" value="SVD74219.1"/>
    <property type="molecule type" value="Genomic_DNA"/>
</dbReference>
<sequence length="169" mass="18234">SFQYTQALLDSAGITDETTLKLFRYDSDDGTWMQVESAVDISTKTVSATTASFSVWSLASVTPTGIDTDNKNNSVPAAFSLATARPNPFNPSTTIAYEVPEQTHITLTVYNLLGQEVVRLVDQVQAAGRYEAAWNGANITGAGVSSGIYLYRITSSSGFSETKRMTLLK</sequence>
<protein>
    <recommendedName>
        <fullName evidence="1">FlgD/Vpr Ig-like domain-containing protein</fullName>
    </recommendedName>
</protein>
<dbReference type="InterPro" id="IPR026444">
    <property type="entry name" value="Secre_tail"/>
</dbReference>
<dbReference type="InterPro" id="IPR025965">
    <property type="entry name" value="FlgD/Vpr_Ig-like"/>
</dbReference>
<dbReference type="Pfam" id="PF13860">
    <property type="entry name" value="FlgD_ig"/>
    <property type="match status" value="1"/>
</dbReference>
<organism evidence="2">
    <name type="scientific">marine metagenome</name>
    <dbReference type="NCBI Taxonomy" id="408172"/>
    <lineage>
        <taxon>unclassified sequences</taxon>
        <taxon>metagenomes</taxon>
        <taxon>ecological metagenomes</taxon>
    </lineage>
</organism>
<dbReference type="Gene3D" id="2.60.40.4070">
    <property type="match status" value="1"/>
</dbReference>
<name>A0A382XTM8_9ZZZZ</name>
<gene>
    <name evidence="2" type="ORF">METZ01_LOCUS427073</name>
</gene>
<dbReference type="NCBIfam" id="TIGR04183">
    <property type="entry name" value="Por_Secre_tail"/>
    <property type="match status" value="1"/>
</dbReference>
<dbReference type="AlphaFoldDB" id="A0A382XTM8"/>
<evidence type="ECO:0000313" key="2">
    <source>
        <dbReference type="EMBL" id="SVD74219.1"/>
    </source>
</evidence>